<sequence length="62" mass="6571">MKTLLSPGQIGTSNSAASMDPRLIRLKTTAATAYVARAMRAGGLRLPQSAATICHSRKAFPR</sequence>
<dbReference type="AlphaFoldDB" id="A0A2U3PT91"/>
<reference evidence="1 2" key="1">
    <citation type="submission" date="2018-03" db="EMBL/GenBank/DDBJ databases">
        <authorList>
            <person name="Gully D."/>
        </authorList>
    </citation>
    <scope>NUCLEOTIDE SEQUENCE [LARGE SCALE GENOMIC DNA]</scope>
    <source>
        <strain evidence="1">ORS3257</strain>
    </source>
</reference>
<protein>
    <submittedName>
        <fullName evidence="1">Uncharacterized protein</fullName>
    </submittedName>
</protein>
<evidence type="ECO:0000313" key="1">
    <source>
        <dbReference type="EMBL" id="SPP92344.1"/>
    </source>
</evidence>
<evidence type="ECO:0000313" key="2">
    <source>
        <dbReference type="Proteomes" id="UP000246085"/>
    </source>
</evidence>
<accession>A0A2U3PT91</accession>
<dbReference type="KEGG" id="bvz:BRAD3257_1207"/>
<gene>
    <name evidence="1" type="ORF">BRAD3257_1207</name>
</gene>
<name>A0A2U3PT91_9BRAD</name>
<dbReference type="EMBL" id="LS398110">
    <property type="protein sequence ID" value="SPP92344.1"/>
    <property type="molecule type" value="Genomic_DNA"/>
</dbReference>
<dbReference type="Proteomes" id="UP000246085">
    <property type="component" value="Chromosome BRAD3257"/>
</dbReference>
<proteinExistence type="predicted"/>
<organism evidence="1 2">
    <name type="scientific">Bradyrhizobium vignae</name>
    <dbReference type="NCBI Taxonomy" id="1549949"/>
    <lineage>
        <taxon>Bacteria</taxon>
        <taxon>Pseudomonadati</taxon>
        <taxon>Pseudomonadota</taxon>
        <taxon>Alphaproteobacteria</taxon>
        <taxon>Hyphomicrobiales</taxon>
        <taxon>Nitrobacteraceae</taxon>
        <taxon>Bradyrhizobium</taxon>
    </lineage>
</organism>